<sequence length="428" mass="49134">DGDTLTLRSRIDHHYITGLSTVESAYKHRDRIIAKFQEFFTAGQQNPTGKYKAFVIQNSTGDAKRIDLLNWLDFNGIEYGLPEDARSRSMKGFSYRTGKNESFKLDGKDIIISTAQKRSVLTNVLFEPNTIYTDSLTYDLTAWSIPYVYGLDAYAVETPIKVKENLGRKKKEMEYIWDTKPYAYVQEWKTIHDLRFLADILKKKVVVRVAEEPFEIKKLFYDRGSLVITRKGNEYLGNKFDEIIRRSAKKNNTDLATVGTGLVTIGKDFGSGKMRVVKAPRIAVLAGDEVSSRNFGEIWHFFEQQINYPLSVLDASKVSSFPYKEIDVMIMPEGSYRSFVTEISTSEQKKKQTSADKLIKNQVPTKLLDWIKDGGRLIVIGSAMDKFVDQKGYGLVKYESKDVQKIEEKKAQEKKLSDRLTKYKDRDR</sequence>
<name>A0A382K2Y7_9ZZZZ</name>
<dbReference type="AlphaFoldDB" id="A0A382K2Y7"/>
<dbReference type="InterPro" id="IPR029062">
    <property type="entry name" value="Class_I_gatase-like"/>
</dbReference>
<feature type="non-terminal residue" evidence="1">
    <location>
        <position position="1"/>
    </location>
</feature>
<dbReference type="EMBL" id="UINC01077619">
    <property type="protein sequence ID" value="SVC17903.1"/>
    <property type="molecule type" value="Genomic_DNA"/>
</dbReference>
<protein>
    <submittedName>
        <fullName evidence="1">Uncharacterized protein</fullName>
    </submittedName>
</protein>
<accession>A0A382K2Y7</accession>
<evidence type="ECO:0000313" key="1">
    <source>
        <dbReference type="EMBL" id="SVC17903.1"/>
    </source>
</evidence>
<feature type="non-terminal residue" evidence="1">
    <location>
        <position position="428"/>
    </location>
</feature>
<proteinExistence type="predicted"/>
<organism evidence="1">
    <name type="scientific">marine metagenome</name>
    <dbReference type="NCBI Taxonomy" id="408172"/>
    <lineage>
        <taxon>unclassified sequences</taxon>
        <taxon>metagenomes</taxon>
        <taxon>ecological metagenomes</taxon>
    </lineage>
</organism>
<dbReference type="SUPFAM" id="SSF52317">
    <property type="entry name" value="Class I glutamine amidotransferase-like"/>
    <property type="match status" value="1"/>
</dbReference>
<reference evidence="1" key="1">
    <citation type="submission" date="2018-05" db="EMBL/GenBank/DDBJ databases">
        <authorList>
            <person name="Lanie J.A."/>
            <person name="Ng W.-L."/>
            <person name="Kazmierczak K.M."/>
            <person name="Andrzejewski T.M."/>
            <person name="Davidsen T.M."/>
            <person name="Wayne K.J."/>
            <person name="Tettelin H."/>
            <person name="Glass J.I."/>
            <person name="Rusch D."/>
            <person name="Podicherti R."/>
            <person name="Tsui H.-C.T."/>
            <person name="Winkler M.E."/>
        </authorList>
    </citation>
    <scope>NUCLEOTIDE SEQUENCE</scope>
</reference>
<gene>
    <name evidence="1" type="ORF">METZ01_LOCUS270757</name>
</gene>